<dbReference type="AlphaFoldDB" id="A0AA39GNZ5"/>
<keyword evidence="3" id="KW-1185">Reference proteome</keyword>
<evidence type="ECO:0000313" key="2">
    <source>
        <dbReference type="EMBL" id="KAK0390491.1"/>
    </source>
</evidence>
<feature type="signal peptide" evidence="1">
    <location>
        <begin position="1"/>
        <end position="18"/>
    </location>
</feature>
<comment type="caution">
    <text evidence="2">The sequence shown here is derived from an EMBL/GenBank/DDBJ whole genome shotgun (WGS) entry which is preliminary data.</text>
</comment>
<dbReference type="Proteomes" id="UP001175271">
    <property type="component" value="Unassembled WGS sequence"/>
</dbReference>
<sequence length="126" mass="14154">MYRLICVIAAAFFVAVNSQQAGDCNALGTLFQIGTNNRSVLIDSLSACPSATFPATQCIVFRPYIIRIDRQVVRNPNLAGVRERVLRFNYMINQFIGQNIQRRNAIMQVQMNNGWGSVQQIVNCIL</sequence>
<gene>
    <name evidence="2" type="ORF">QR680_019376</name>
</gene>
<proteinExistence type="predicted"/>
<accession>A0AA39GNZ5</accession>
<dbReference type="EMBL" id="JAUCMV010000006">
    <property type="protein sequence ID" value="KAK0390491.1"/>
    <property type="molecule type" value="Genomic_DNA"/>
</dbReference>
<reference evidence="2" key="1">
    <citation type="submission" date="2023-06" db="EMBL/GenBank/DDBJ databases">
        <title>Genomic analysis of the entomopathogenic nematode Steinernema hermaphroditum.</title>
        <authorList>
            <person name="Schwarz E.M."/>
            <person name="Heppert J.K."/>
            <person name="Baniya A."/>
            <person name="Schwartz H.T."/>
            <person name="Tan C.-H."/>
            <person name="Antoshechkin I."/>
            <person name="Sternberg P.W."/>
            <person name="Goodrich-Blair H."/>
            <person name="Dillman A.R."/>
        </authorList>
    </citation>
    <scope>NUCLEOTIDE SEQUENCE</scope>
    <source>
        <strain evidence="2">PS9179</strain>
        <tissue evidence="2">Whole animal</tissue>
    </source>
</reference>
<protein>
    <submittedName>
        <fullName evidence="2">Uncharacterized protein</fullName>
    </submittedName>
</protein>
<name>A0AA39GNZ5_9BILA</name>
<evidence type="ECO:0000256" key="1">
    <source>
        <dbReference type="SAM" id="SignalP"/>
    </source>
</evidence>
<evidence type="ECO:0000313" key="3">
    <source>
        <dbReference type="Proteomes" id="UP001175271"/>
    </source>
</evidence>
<feature type="chain" id="PRO_5041306168" evidence="1">
    <location>
        <begin position="19"/>
        <end position="126"/>
    </location>
</feature>
<organism evidence="2 3">
    <name type="scientific">Steinernema hermaphroditum</name>
    <dbReference type="NCBI Taxonomy" id="289476"/>
    <lineage>
        <taxon>Eukaryota</taxon>
        <taxon>Metazoa</taxon>
        <taxon>Ecdysozoa</taxon>
        <taxon>Nematoda</taxon>
        <taxon>Chromadorea</taxon>
        <taxon>Rhabditida</taxon>
        <taxon>Tylenchina</taxon>
        <taxon>Panagrolaimomorpha</taxon>
        <taxon>Strongyloidoidea</taxon>
        <taxon>Steinernematidae</taxon>
        <taxon>Steinernema</taxon>
    </lineage>
</organism>
<keyword evidence="1" id="KW-0732">Signal</keyword>